<keyword evidence="1" id="KW-0812">Transmembrane</keyword>
<dbReference type="RefSeq" id="WP_000338873.1">
    <property type="nucleotide sequence ID" value="NZ_JACTAY010000004.1"/>
</dbReference>
<feature type="transmembrane region" description="Helical" evidence="1">
    <location>
        <begin position="90"/>
        <end position="111"/>
    </location>
</feature>
<keyword evidence="1" id="KW-0472">Membrane</keyword>
<organism evidence="2 3">
    <name type="scientific">Helicobacter pylori</name>
    <name type="common">Campylobacter pylori</name>
    <dbReference type="NCBI Taxonomy" id="210"/>
    <lineage>
        <taxon>Bacteria</taxon>
        <taxon>Pseudomonadati</taxon>
        <taxon>Campylobacterota</taxon>
        <taxon>Epsilonproteobacteria</taxon>
        <taxon>Campylobacterales</taxon>
        <taxon>Helicobacteraceae</taxon>
        <taxon>Helicobacter</taxon>
    </lineage>
</organism>
<feature type="transmembrane region" description="Helical" evidence="1">
    <location>
        <begin position="123"/>
        <end position="143"/>
    </location>
</feature>
<dbReference type="EMBL" id="QEHH01000037">
    <property type="protein sequence ID" value="RKV57396.1"/>
    <property type="molecule type" value="Genomic_DNA"/>
</dbReference>
<accession>A0A0B2EV22</accession>
<evidence type="ECO:0000256" key="1">
    <source>
        <dbReference type="SAM" id="Phobius"/>
    </source>
</evidence>
<dbReference type="PIRSF" id="PIRSF015875">
    <property type="entry name" value="UCP015875"/>
    <property type="match status" value="1"/>
</dbReference>
<protein>
    <submittedName>
        <fullName evidence="2">Copper resistance protein CopD</fullName>
    </submittedName>
</protein>
<feature type="transmembrane region" description="Helical" evidence="1">
    <location>
        <begin position="6"/>
        <end position="25"/>
    </location>
</feature>
<reference evidence="2 3" key="1">
    <citation type="submission" date="2018-04" db="EMBL/GenBank/DDBJ databases">
        <title>Complete genome sequences of Helicobacter pylori.</title>
        <authorList>
            <person name="Palau M."/>
            <person name="Minana-Galbis D."/>
        </authorList>
    </citation>
    <scope>NUCLEOTIDE SEQUENCE [LARGE SCALE GENOMIC DNA]</scope>
    <source>
        <strain evidence="2 3">B126</strain>
    </source>
</reference>
<feature type="transmembrane region" description="Helical" evidence="1">
    <location>
        <begin position="56"/>
        <end position="78"/>
    </location>
</feature>
<dbReference type="AlphaFoldDB" id="A0A0B2EV22"/>
<dbReference type="Proteomes" id="UP000279456">
    <property type="component" value="Unassembled WGS sequence"/>
</dbReference>
<dbReference type="InterPro" id="IPR007418">
    <property type="entry name" value="DUF474"/>
</dbReference>
<name>A0A0B2EV22_HELPX</name>
<comment type="caution">
    <text evidence="2">The sequence shown here is derived from an EMBL/GenBank/DDBJ whole genome shotgun (WGS) entry which is preliminary data.</text>
</comment>
<sequence length="145" mass="16231">MDAIYPYVLVVHLLCAIIFIGYLFFDGVIFPNVKKMFGEEFANKANTGITQRAIKIMPLCVLGLVLTGGMMLSQYMGGDKGWCETPFQKILMLKVILALSIFLLVLFSLSCKFLGKKNPIGKYIHHIALAFGFLIAILAKTMWFV</sequence>
<evidence type="ECO:0000313" key="3">
    <source>
        <dbReference type="Proteomes" id="UP000279456"/>
    </source>
</evidence>
<proteinExistence type="predicted"/>
<evidence type="ECO:0000313" key="2">
    <source>
        <dbReference type="EMBL" id="RKV57396.1"/>
    </source>
</evidence>
<keyword evidence="1" id="KW-1133">Transmembrane helix</keyword>
<gene>
    <name evidence="2" type="ORF">DD776_08115</name>
</gene>